<proteinExistence type="predicted"/>
<organism evidence="2 3">
    <name type="scientific">Glossina palpalis gambiensis</name>
    <dbReference type="NCBI Taxonomy" id="67801"/>
    <lineage>
        <taxon>Eukaryota</taxon>
        <taxon>Metazoa</taxon>
        <taxon>Ecdysozoa</taxon>
        <taxon>Arthropoda</taxon>
        <taxon>Hexapoda</taxon>
        <taxon>Insecta</taxon>
        <taxon>Pterygota</taxon>
        <taxon>Neoptera</taxon>
        <taxon>Endopterygota</taxon>
        <taxon>Diptera</taxon>
        <taxon>Brachycera</taxon>
        <taxon>Muscomorpha</taxon>
        <taxon>Hippoboscoidea</taxon>
        <taxon>Glossinidae</taxon>
        <taxon>Glossina</taxon>
    </lineage>
</organism>
<evidence type="ECO:0000256" key="1">
    <source>
        <dbReference type="SAM" id="Coils"/>
    </source>
</evidence>
<sequence length="346" mass="40893">MNKPSGDNETSDSELRPDTLDQLYKGQLSEMRELVFRNGEPSDINLCLKWLRRFNKACTSDKFARNCLCTLMTHQIRELACLAEPFTNLNNCGRSLESILRDLDEQSRTYVSESLETFKSHSMIPLPPDIYYKNRNCDVEAECHYNDLNAKTTQLEAQLQALQFEITEKSAENARLKDLAERYCFEKDRKEMHLDNIKKAILDGIRAKLLAMEETGIRSQLNIFEDTFRHYADDEEFMEILRRYDNDFQNIFAKYFKLEFDKRKSVIAQHLNSKFSRDKLKMRDKYERKIFLQNISHALDLKLAKLHCFSIVRQIFIKSHDEFGGMEIWDLLTVLEERYQSVLNEQ</sequence>
<dbReference type="VEuPathDB" id="VectorBase:GPPI046208"/>
<evidence type="ECO:0008006" key="4">
    <source>
        <dbReference type="Google" id="ProtNLM"/>
    </source>
</evidence>
<dbReference type="AlphaFoldDB" id="A0A1B0C0W5"/>
<dbReference type="EMBL" id="JXJN01023774">
    <property type="status" value="NOT_ANNOTATED_CDS"/>
    <property type="molecule type" value="Genomic_DNA"/>
</dbReference>
<accession>A0A1B0C0W5</accession>
<protein>
    <recommendedName>
        <fullName evidence="4">DUF4485 domain-containing protein</fullName>
    </recommendedName>
</protein>
<reference evidence="3" key="1">
    <citation type="submission" date="2015-01" db="EMBL/GenBank/DDBJ databases">
        <authorList>
            <person name="Aksoy S."/>
            <person name="Warren W."/>
            <person name="Wilson R.K."/>
        </authorList>
    </citation>
    <scope>NUCLEOTIDE SEQUENCE [LARGE SCALE GENOMIC DNA]</scope>
    <source>
        <strain evidence="3">IAEA</strain>
    </source>
</reference>
<evidence type="ECO:0000313" key="3">
    <source>
        <dbReference type="Proteomes" id="UP000092460"/>
    </source>
</evidence>
<keyword evidence="3" id="KW-1185">Reference proteome</keyword>
<reference evidence="2" key="2">
    <citation type="submission" date="2020-05" db="UniProtKB">
        <authorList>
            <consortium name="EnsemblMetazoa"/>
        </authorList>
    </citation>
    <scope>IDENTIFICATION</scope>
    <source>
        <strain evidence="2">IAEA</strain>
    </source>
</reference>
<keyword evidence="1" id="KW-0175">Coiled coil</keyword>
<dbReference type="Proteomes" id="UP000092460">
    <property type="component" value="Unassembled WGS sequence"/>
</dbReference>
<name>A0A1B0C0W5_9MUSC</name>
<dbReference type="EnsemblMetazoa" id="GPPI046208-RA">
    <property type="protein sequence ID" value="GPPI046208-PA"/>
    <property type="gene ID" value="GPPI046208"/>
</dbReference>
<feature type="coiled-coil region" evidence="1">
    <location>
        <begin position="145"/>
        <end position="179"/>
    </location>
</feature>
<evidence type="ECO:0000313" key="2">
    <source>
        <dbReference type="EnsemblMetazoa" id="GPPI046208-PA"/>
    </source>
</evidence>